<dbReference type="HOGENOM" id="CLU_031618_0_0_3"/>
<dbReference type="PROSITE" id="PS00380">
    <property type="entry name" value="RHODANESE_1"/>
    <property type="match status" value="1"/>
</dbReference>
<dbReference type="Gene3D" id="3.40.250.10">
    <property type="entry name" value="Rhodanese-like domain"/>
    <property type="match status" value="2"/>
</dbReference>
<dbReference type="GO" id="GO:0004792">
    <property type="term" value="F:thiosulfate-cyanide sulfurtransferase activity"/>
    <property type="evidence" value="ECO:0007669"/>
    <property type="project" value="InterPro"/>
</dbReference>
<feature type="domain" description="Rhodanese" evidence="3">
    <location>
        <begin position="18"/>
        <end position="138"/>
    </location>
</feature>
<dbReference type="PROSITE" id="PS50206">
    <property type="entry name" value="RHODANESE_3"/>
    <property type="match status" value="2"/>
</dbReference>
<dbReference type="STRING" id="118168.MC7420_2261"/>
<dbReference type="InterPro" id="IPR036873">
    <property type="entry name" value="Rhodanese-like_dom_sf"/>
</dbReference>
<dbReference type="SUPFAM" id="SSF52821">
    <property type="entry name" value="Rhodanese/Cell cycle control phosphatase"/>
    <property type="match status" value="2"/>
</dbReference>
<sequence>MTDHPFIISTQFLKEHLDDPQVVVIDCRFALADPQQGYKEYQTSHIPGAYYLDLNQDLSAPVERHGGRHPLPDPNRIAEKLAAIGVRFGETLVVAYDDSRFAFAARLWWLLRYLGHDRVAVLDGGWGAWQSQGYPVTDAILEPQPGQFMPQVRSDWVVDINGVKTRKDLPEVALVDSRARDRYLGEHEPIDPVAGHIPGAMNYPWQEVTNAQGYLHSPDQQKQRWQDIQDKSDIIVYCGSGVTACVNLLSLELAGTGRGKLYAGSWSDWCSYLAETSV</sequence>
<dbReference type="Proteomes" id="UP000003835">
    <property type="component" value="Unassembled WGS sequence"/>
</dbReference>
<evidence type="ECO:0000313" key="4">
    <source>
        <dbReference type="EMBL" id="EDX75257.1"/>
    </source>
</evidence>
<proteinExistence type="predicted"/>
<evidence type="ECO:0000256" key="1">
    <source>
        <dbReference type="ARBA" id="ARBA00022679"/>
    </source>
</evidence>
<dbReference type="CDD" id="cd01449">
    <property type="entry name" value="TST_Repeat_2"/>
    <property type="match status" value="1"/>
</dbReference>
<dbReference type="AlphaFoldDB" id="B4VRZ6"/>
<dbReference type="InterPro" id="IPR001307">
    <property type="entry name" value="Thiosulphate_STrfase_CS"/>
</dbReference>
<evidence type="ECO:0000259" key="3">
    <source>
        <dbReference type="PROSITE" id="PS50206"/>
    </source>
</evidence>
<reference evidence="4 5" key="1">
    <citation type="submission" date="2008-07" db="EMBL/GenBank/DDBJ databases">
        <authorList>
            <person name="Tandeau de Marsac N."/>
            <person name="Ferriera S."/>
            <person name="Johnson J."/>
            <person name="Kravitz S."/>
            <person name="Beeson K."/>
            <person name="Sutton G."/>
            <person name="Rogers Y.-H."/>
            <person name="Friedman R."/>
            <person name="Frazier M."/>
            <person name="Venter J.C."/>
        </authorList>
    </citation>
    <scope>NUCLEOTIDE SEQUENCE [LARGE SCALE GENOMIC DNA]</scope>
    <source>
        <strain evidence="4 5">PCC 7420</strain>
    </source>
</reference>
<dbReference type="eggNOG" id="COG2897">
    <property type="taxonomic scope" value="Bacteria"/>
</dbReference>
<keyword evidence="2" id="KW-0677">Repeat</keyword>
<evidence type="ECO:0000313" key="5">
    <source>
        <dbReference type="Proteomes" id="UP000003835"/>
    </source>
</evidence>
<dbReference type="CDD" id="cd01448">
    <property type="entry name" value="TST_Repeat_1"/>
    <property type="match status" value="1"/>
</dbReference>
<feature type="domain" description="Rhodanese" evidence="3">
    <location>
        <begin position="168"/>
        <end position="271"/>
    </location>
</feature>
<dbReference type="FunFam" id="3.40.250.10:FF:000035">
    <property type="entry name" value="Thiosulfate sulfurtransferase"/>
    <property type="match status" value="1"/>
</dbReference>
<protein>
    <submittedName>
        <fullName evidence="4">Rhodanese-like domain protein</fullName>
    </submittedName>
</protein>
<evidence type="ECO:0000256" key="2">
    <source>
        <dbReference type="ARBA" id="ARBA00022737"/>
    </source>
</evidence>
<dbReference type="Pfam" id="PF00581">
    <property type="entry name" value="Rhodanese"/>
    <property type="match status" value="2"/>
</dbReference>
<gene>
    <name evidence="4" type="ORF">MC7420_2261</name>
</gene>
<dbReference type="InterPro" id="IPR001763">
    <property type="entry name" value="Rhodanese-like_dom"/>
</dbReference>
<keyword evidence="5" id="KW-1185">Reference proteome</keyword>
<dbReference type="PANTHER" id="PTHR11364:SF27">
    <property type="entry name" value="SULFURTRANSFERASE"/>
    <property type="match status" value="1"/>
</dbReference>
<dbReference type="PANTHER" id="PTHR11364">
    <property type="entry name" value="THIOSULFATE SULFERTANSFERASE"/>
    <property type="match status" value="1"/>
</dbReference>
<dbReference type="InterPro" id="IPR045078">
    <property type="entry name" value="TST/MPST-like"/>
</dbReference>
<dbReference type="RefSeq" id="WP_006101534.1">
    <property type="nucleotide sequence ID" value="NZ_DS989850.1"/>
</dbReference>
<name>B4VRZ6_9CYAN</name>
<keyword evidence="1" id="KW-0808">Transferase</keyword>
<dbReference type="EMBL" id="DS989850">
    <property type="protein sequence ID" value="EDX75257.1"/>
    <property type="molecule type" value="Genomic_DNA"/>
</dbReference>
<organism evidence="4 5">
    <name type="scientific">Coleofasciculus chthonoplastes PCC 7420</name>
    <dbReference type="NCBI Taxonomy" id="118168"/>
    <lineage>
        <taxon>Bacteria</taxon>
        <taxon>Bacillati</taxon>
        <taxon>Cyanobacteriota</taxon>
        <taxon>Cyanophyceae</taxon>
        <taxon>Coleofasciculales</taxon>
        <taxon>Coleofasciculaceae</taxon>
        <taxon>Coleofasciculus</taxon>
    </lineage>
</organism>
<dbReference type="OrthoDB" id="9770030at2"/>
<dbReference type="SMART" id="SM00450">
    <property type="entry name" value="RHOD"/>
    <property type="match status" value="2"/>
</dbReference>
<accession>B4VRZ6</accession>